<evidence type="ECO:0000259" key="3">
    <source>
        <dbReference type="PROSITE" id="PS50948"/>
    </source>
</evidence>
<gene>
    <name evidence="4" type="ORF">PSYICH_LOCUS14857</name>
</gene>
<protein>
    <recommendedName>
        <fullName evidence="3">Apple domain-containing protein</fullName>
    </recommendedName>
</protein>
<dbReference type="Gene3D" id="3.50.4.10">
    <property type="entry name" value="Hepatocyte Growth Factor"/>
    <property type="match status" value="4"/>
</dbReference>
<keyword evidence="5" id="KW-1185">Reference proteome</keyword>
<dbReference type="Pfam" id="PF00024">
    <property type="entry name" value="PAN_1"/>
    <property type="match status" value="1"/>
</dbReference>
<feature type="signal peptide" evidence="2">
    <location>
        <begin position="1"/>
        <end position="18"/>
    </location>
</feature>
<dbReference type="SUPFAM" id="SSF57414">
    <property type="entry name" value="Hairpin loop containing domain-like"/>
    <property type="match status" value="3"/>
</dbReference>
<feature type="region of interest" description="Disordered" evidence="1">
    <location>
        <begin position="1241"/>
        <end position="1272"/>
    </location>
</feature>
<feature type="domain" description="Apple" evidence="3">
    <location>
        <begin position="816"/>
        <end position="902"/>
    </location>
</feature>
<dbReference type="GO" id="GO:0009653">
    <property type="term" value="P:anatomical structure morphogenesis"/>
    <property type="evidence" value="ECO:0007669"/>
    <property type="project" value="TreeGrafter"/>
</dbReference>
<reference evidence="4" key="1">
    <citation type="submission" date="2022-01" db="EMBL/GenBank/DDBJ databases">
        <authorList>
            <person name="King R."/>
        </authorList>
    </citation>
    <scope>NUCLEOTIDE SEQUENCE</scope>
</reference>
<keyword evidence="2" id="KW-0732">Signal</keyword>
<dbReference type="SMART" id="SM00473">
    <property type="entry name" value="PAN_AP"/>
    <property type="match status" value="5"/>
</dbReference>
<feature type="domain" description="Apple" evidence="3">
    <location>
        <begin position="463"/>
        <end position="548"/>
    </location>
</feature>
<dbReference type="InterPro" id="IPR003609">
    <property type="entry name" value="Pan_app"/>
</dbReference>
<feature type="domain" description="Apple" evidence="3">
    <location>
        <begin position="32"/>
        <end position="118"/>
    </location>
</feature>
<feature type="region of interest" description="Disordered" evidence="1">
    <location>
        <begin position="423"/>
        <end position="446"/>
    </location>
</feature>
<evidence type="ECO:0000313" key="5">
    <source>
        <dbReference type="Proteomes" id="UP001153636"/>
    </source>
</evidence>
<accession>A0A9P0D4X2</accession>
<dbReference type="PANTHER" id="PTHR47327">
    <property type="entry name" value="FI18240P1-RELATED"/>
    <property type="match status" value="1"/>
</dbReference>
<dbReference type="PROSITE" id="PS50948">
    <property type="entry name" value="PAN"/>
    <property type="match status" value="4"/>
</dbReference>
<dbReference type="InterPro" id="IPR052774">
    <property type="entry name" value="Celegans_DevNeuronal_Protein"/>
</dbReference>
<dbReference type="OrthoDB" id="5418055at2759"/>
<feature type="domain" description="Apple" evidence="3">
    <location>
        <begin position="919"/>
        <end position="1006"/>
    </location>
</feature>
<name>A0A9P0D4X2_9CUCU</name>
<evidence type="ECO:0000313" key="4">
    <source>
        <dbReference type="EMBL" id="CAH1113970.1"/>
    </source>
</evidence>
<feature type="compositionally biased region" description="Basic and acidic residues" evidence="1">
    <location>
        <begin position="423"/>
        <end position="435"/>
    </location>
</feature>
<proteinExistence type="predicted"/>
<dbReference type="Proteomes" id="UP001153636">
    <property type="component" value="Chromosome 8"/>
</dbReference>
<dbReference type="PANTHER" id="PTHR47327:SF13">
    <property type="entry name" value="APPLE DOMAIN-CONTAINING PROTEIN"/>
    <property type="match status" value="1"/>
</dbReference>
<sequence>MLISYLKMSLAILGIVSALNIDTELRVMTIDCYERLAIGQRLNPNNVYKSFPYNTATDCKKACSKEKIVCKAFSFGIAEKGNATCELSADAIKETADLKPIGTVADTDFDLYIKKLGCTLVTEPSHHKPPSQSVQLHSKPATLGNIQEEAISHNPSNKPLSNTPSTYSNPNHPDPLHNVQTVVSVATRPQAVLNPTHGILVAGENQNSYGFGIESLPYEYYNSFRPDESYNYNGINQDMRPFGPVDYPDIDRYDFHANDNRLHGDRYGEKTPPRPYFHTRYPVPDKYGSVIPHPDEYYKRPTHQEYPVPNYNPNNVEYYYNRPPKPIQEKPVNEYNSEYHYSQPSKPFPEKPVNEYNSDYHYNQPSKPFVEKPLEENYNSKPVSLSLIYEIENTGNHAQSDTLYQDPPKKLNGYGPNNHVVNKDKHPPHNYKEFSSKPIVTHSTGHKGEQITSIITEIRDRACFRRVMAGKRISRGLVRRALICESLEDCQTQCADEKIFICEGFNYRLDPSGRGKGDCELLSVPLSRIDVYRDTYPEPDYDYYERDRNAAALNCRQRPSGYKYNNQYNSYNGYNDYDDYRHGIRDTNNPYGVRNRLPDRRYDYEAPRRPLIPAPYRQPERWPDDYYRPRRPEIDRRYDSHSYDYGNRPNTKRRGDFSYLPQTTHFFNEHDRIDNRRYSAAPLLPPQPVPFDQKPYDSFPSINYYKYQKDRWDIDTHRYGETHGFKPNAYLPPRKEAPNDWGLYHKYKNNYSYWGLNKYGGGSYLPPDPALTPPEVGSYIPVPKPVEPSSILVVPDSSLLPIEHRRPTYNYIQDECSLRSVTGFKLHKRIVKKYFAVPNIYECELLCFKEKDFPCASYAYRYTVTVSEPSENCYLSNVDYKELDNYTDLEPDRDFDVYTMNNRNKCEQPLIQSRESSDCFWRVRSGERLHDKIVRDSLKANSIVDCQIECLKSKKFTCRAFSYRYGPHTVGGLIDNCQLTDWPYYELNPSIHFILEPGFEIYERGSFGHGCETGHFGIKGHHEHKPIFNPDQLCYIGFGSPARLLPHAIKKSVRVFSELECREECSKSRLETLFQCMSFSFRANTPGTSPNCDLSDIYQRDLLPKLDYVYDPHSLLFAWDNYNPDCVILGDDSIRTNHITNGLYDRDYLPYAMDTWRVYSVSGWPCKRGARCQENLEAGFWFCELEGGVNGAWDYCCRPEHQCGASNGYPYLWCYVGPERSQWRKCSEKYYPYLPETDKIDDRKHFSPNPHRQPWRPPIFRPDRPPGQHPVPPPALSLDQYEMIFNEQFLEPPLPGGIGQPRHWPVSYLHKEMPPNMTESKLARMETEDTKYAAIQNLINTIKNNDLKNIQYHISNESNKKDDILFVKIPLPTNFTNDNKEILNNSTINLQPITVEDDNFDTKRYQKSLPPLVNWNTKDSALSDDTRRAPVYRRAFITRTNVTTHGRQS</sequence>
<feature type="chain" id="PRO_5040464385" description="Apple domain-containing protein" evidence="2">
    <location>
        <begin position="19"/>
        <end position="1449"/>
    </location>
</feature>
<evidence type="ECO:0000256" key="2">
    <source>
        <dbReference type="SAM" id="SignalP"/>
    </source>
</evidence>
<organism evidence="4 5">
    <name type="scientific">Psylliodes chrysocephalus</name>
    <dbReference type="NCBI Taxonomy" id="3402493"/>
    <lineage>
        <taxon>Eukaryota</taxon>
        <taxon>Metazoa</taxon>
        <taxon>Ecdysozoa</taxon>
        <taxon>Arthropoda</taxon>
        <taxon>Hexapoda</taxon>
        <taxon>Insecta</taxon>
        <taxon>Pterygota</taxon>
        <taxon>Neoptera</taxon>
        <taxon>Endopterygota</taxon>
        <taxon>Coleoptera</taxon>
        <taxon>Polyphaga</taxon>
        <taxon>Cucujiformia</taxon>
        <taxon>Chrysomeloidea</taxon>
        <taxon>Chrysomelidae</taxon>
        <taxon>Galerucinae</taxon>
        <taxon>Alticini</taxon>
        <taxon>Psylliodes</taxon>
    </lineage>
</organism>
<dbReference type="EMBL" id="OV651820">
    <property type="protein sequence ID" value="CAH1113970.1"/>
    <property type="molecule type" value="Genomic_DNA"/>
</dbReference>
<evidence type="ECO:0000256" key="1">
    <source>
        <dbReference type="SAM" id="MobiDB-lite"/>
    </source>
</evidence>
<dbReference type="CDD" id="cd01099">
    <property type="entry name" value="PAN_AP_HGF"/>
    <property type="match status" value="2"/>
</dbReference>